<comment type="caution">
    <text evidence="1">The sequence shown here is derived from an EMBL/GenBank/DDBJ whole genome shotgun (WGS) entry which is preliminary data.</text>
</comment>
<evidence type="ECO:0000313" key="1">
    <source>
        <dbReference type="EMBL" id="EHM53958.1"/>
    </source>
</evidence>
<gene>
    <name evidence="1" type="ORF">HMPREF0372_00752</name>
</gene>
<dbReference type="EMBL" id="AGCK01000052">
    <property type="protein sequence ID" value="EHM53958.1"/>
    <property type="molecule type" value="Genomic_DNA"/>
</dbReference>
<organism evidence="1 2">
    <name type="scientific">Flavonifractor plautii ATCC 29863</name>
    <dbReference type="NCBI Taxonomy" id="411475"/>
    <lineage>
        <taxon>Bacteria</taxon>
        <taxon>Bacillati</taxon>
        <taxon>Bacillota</taxon>
        <taxon>Clostridia</taxon>
        <taxon>Eubacteriales</taxon>
        <taxon>Oscillospiraceae</taxon>
        <taxon>Flavonifractor</taxon>
    </lineage>
</organism>
<dbReference type="AlphaFoldDB" id="G9YMN0"/>
<sequence length="125" mass="13728">MKLKARGPGRPTCAKTSYAPAFACVRGAPVAHEVLFLFNTHCIRLCPAAEKLQISCRAGRVCPLLCPPVKAQSDEKPVSHRPVFSVSPPFPPGFFLHLFDIIHPSQRLYRELFTLSTGFSTPSPP</sequence>
<dbReference type="Proteomes" id="UP000004459">
    <property type="component" value="Unassembled WGS sequence"/>
</dbReference>
<name>G9YMN0_FLAPL</name>
<evidence type="ECO:0000313" key="2">
    <source>
        <dbReference type="Proteomes" id="UP000004459"/>
    </source>
</evidence>
<reference evidence="1 2" key="1">
    <citation type="submission" date="2011-08" db="EMBL/GenBank/DDBJ databases">
        <authorList>
            <person name="Weinstock G."/>
            <person name="Sodergren E."/>
            <person name="Clifton S."/>
            <person name="Fulton L."/>
            <person name="Fulton B."/>
            <person name="Courtney L."/>
            <person name="Fronick C."/>
            <person name="Harrison M."/>
            <person name="Strong C."/>
            <person name="Farmer C."/>
            <person name="Delahaunty K."/>
            <person name="Markovic C."/>
            <person name="Hall O."/>
            <person name="Minx P."/>
            <person name="Tomlinson C."/>
            <person name="Mitreva M."/>
            <person name="Hou S."/>
            <person name="Chen J."/>
            <person name="Wollam A."/>
            <person name="Pepin K.H."/>
            <person name="Johnson M."/>
            <person name="Bhonagiri V."/>
            <person name="Zhang X."/>
            <person name="Suruliraj S."/>
            <person name="Warren W."/>
            <person name="Chinwalla A."/>
            <person name="Mardis E.R."/>
            <person name="Wilson R.K."/>
        </authorList>
    </citation>
    <scope>NUCLEOTIDE SEQUENCE [LARGE SCALE GENOMIC DNA]</scope>
    <source>
        <strain evidence="1 2">ATCC 29863</strain>
    </source>
</reference>
<accession>G9YMN0</accession>
<proteinExistence type="predicted"/>
<dbReference type="HOGENOM" id="CLU_1989356_0_0_9"/>
<protein>
    <submittedName>
        <fullName evidence="1">Uncharacterized protein</fullName>
    </submittedName>
</protein>